<dbReference type="RefSeq" id="WP_167667191.1">
    <property type="nucleotide sequence ID" value="NZ_JACCEV010000001.1"/>
</dbReference>
<dbReference type="EMBL" id="JACCEV010000001">
    <property type="protein sequence ID" value="NYT85213.1"/>
    <property type="molecule type" value="Genomic_DNA"/>
</dbReference>
<gene>
    <name evidence="1" type="ORF">H0A62_06315</name>
</gene>
<comment type="caution">
    <text evidence="1">The sequence shown here is derived from an EMBL/GenBank/DDBJ whole genome shotgun (WGS) entry which is preliminary data.</text>
</comment>
<dbReference type="AlphaFoldDB" id="A0A853H3S5"/>
<evidence type="ECO:0000313" key="1">
    <source>
        <dbReference type="EMBL" id="NYT85213.1"/>
    </source>
</evidence>
<evidence type="ECO:0000313" key="2">
    <source>
        <dbReference type="Proteomes" id="UP000554144"/>
    </source>
</evidence>
<sequence>MKKSILFAAFWLALIGFFAWDWVVSDPINVHMEPPLIAAGSGQAPTGGHCATF</sequence>
<keyword evidence="2" id="KW-1185">Reference proteome</keyword>
<name>A0A853H3S5_9BURK</name>
<dbReference type="Proteomes" id="UP000554144">
    <property type="component" value="Unassembled WGS sequence"/>
</dbReference>
<reference evidence="1 2" key="1">
    <citation type="submission" date="2020-07" db="EMBL/GenBank/DDBJ databases">
        <title>Taxonomic revisions and descriptions of new bacterial species based on genomic comparisons in the high-G+C-content subgroup of the family Alcaligenaceae.</title>
        <authorList>
            <person name="Szabo A."/>
            <person name="Felfoldi T."/>
        </authorList>
    </citation>
    <scope>NUCLEOTIDE SEQUENCE [LARGE SCALE GENOMIC DNA]</scope>
    <source>
        <strain evidence="1 2">DSM 25667</strain>
    </source>
</reference>
<proteinExistence type="predicted"/>
<protein>
    <submittedName>
        <fullName evidence="1">Uncharacterized protein</fullName>
    </submittedName>
</protein>
<accession>A0A853H3S5</accession>
<organism evidence="1 2">
    <name type="scientific">Pollutimonas harenae</name>
    <dbReference type="NCBI Taxonomy" id="657015"/>
    <lineage>
        <taxon>Bacteria</taxon>
        <taxon>Pseudomonadati</taxon>
        <taxon>Pseudomonadota</taxon>
        <taxon>Betaproteobacteria</taxon>
        <taxon>Burkholderiales</taxon>
        <taxon>Alcaligenaceae</taxon>
        <taxon>Pollutimonas</taxon>
    </lineage>
</organism>